<dbReference type="InterPro" id="IPR006230">
    <property type="entry name" value="MutL"/>
</dbReference>
<reference evidence="1" key="1">
    <citation type="journal article" date="2018" name="Antonie Van Leeuwenhoek">
        <title>Proteinivorax hydrogeniformans sp. nov., an anaerobic, haloalkaliphilic bacterium fermenting proteinaceous compounds with high hydrogen production.</title>
        <authorList>
            <person name="Boltyanskaya Y."/>
            <person name="Detkova E."/>
            <person name="Pimenov N."/>
            <person name="Kevbrin V."/>
        </authorList>
    </citation>
    <scope>NUCLEOTIDE SEQUENCE</scope>
    <source>
        <strain evidence="1">Z-710</strain>
    </source>
</reference>
<proteinExistence type="predicted"/>
<reference evidence="1" key="2">
    <citation type="submission" date="2024-06" db="EMBL/GenBank/DDBJ databases">
        <authorList>
            <person name="Petrova K.O."/>
            <person name="Toshchakov S.V."/>
            <person name="Boltjanskaja Y.V."/>
            <person name="Kevbrin V.V."/>
        </authorList>
    </citation>
    <scope>NUCLEOTIDE SEQUENCE</scope>
    <source>
        <strain evidence="1">Z-710</strain>
    </source>
</reference>
<name>A0AAU8HUG8_9FIRM</name>
<sequence>MSKFDYLVIDIGSTYTKQRLFSKKKLVCSVQSPTTIKNVQQGIAKGQNFIKQKITESEIDVDNILASSSAAGGLKMVAMGYMSRVTAKAAKEVAMNSGAKILEIVSNEDPPSYRIQILKETAPDIILLAGGTDFGDETSLLENAQLLADCKIDGIVVLAGNIAAQKKAEQILIKANISCVRVANIMPTIHQLKAKEAREVIHKEFIKQITQAQGVNLLQNQLTNDKIMPTPGAVLMAAELLSKGTYSQKGLGEIIVVDLGGATTDVHSVVPRLADLKTEEIGLIVSNEKQVSYRTVEGNLGMRISAMSILDTVNPKGILQKRQITDEQTLKSFIDYCKEVEENPEHIPKDKQQYQFDTFLAETAVEIALKRHAGYISTYHDPVTGVVPGMPVGRDLRNVDTIVAVGGIFANRTQQDCKNIVKNALKDKGTSLLPKEPEVLIDSNYLLFTGGIISQVDEEYAFDILINQFNKKIGNC</sequence>
<dbReference type="EMBL" id="CP159485">
    <property type="protein sequence ID" value="XCI29031.1"/>
    <property type="molecule type" value="Genomic_DNA"/>
</dbReference>
<dbReference type="PIRSF" id="PIRSF004729">
    <property type="entry name" value="MutL"/>
    <property type="match status" value="1"/>
</dbReference>
<evidence type="ECO:0000313" key="1">
    <source>
        <dbReference type="EMBL" id="XCI29031.1"/>
    </source>
</evidence>
<organism evidence="1">
    <name type="scientific">Proteinivorax hydrogeniformans</name>
    <dbReference type="NCBI Taxonomy" id="1826727"/>
    <lineage>
        <taxon>Bacteria</taxon>
        <taxon>Bacillati</taxon>
        <taxon>Bacillota</taxon>
        <taxon>Clostridia</taxon>
        <taxon>Eubacteriales</taxon>
        <taxon>Proteinivoracaceae</taxon>
        <taxon>Proteinivorax</taxon>
    </lineage>
</organism>
<dbReference type="AlphaFoldDB" id="A0AAU8HUG8"/>
<gene>
    <name evidence="1" type="ORF">PRVXH_000330</name>
</gene>
<dbReference type="RefSeq" id="WP_353893580.1">
    <property type="nucleotide sequence ID" value="NZ_CP159485.1"/>
</dbReference>
<dbReference type="NCBIfam" id="TIGR01319">
    <property type="entry name" value="glmL_fam"/>
    <property type="match status" value="1"/>
</dbReference>
<protein>
    <submittedName>
        <fullName evidence="1">Glutamate mutase L</fullName>
    </submittedName>
</protein>
<dbReference type="Pfam" id="PF13941">
    <property type="entry name" value="MutL"/>
    <property type="match status" value="1"/>
</dbReference>
<accession>A0AAU8HUG8</accession>